<evidence type="ECO:0000256" key="5">
    <source>
        <dbReference type="ARBA" id="ARBA00023133"/>
    </source>
</evidence>
<keyword evidence="5 6" id="KW-0350">Heme biosynthesis</keyword>
<evidence type="ECO:0000313" key="8">
    <source>
        <dbReference type="EMBL" id="SJZ56362.1"/>
    </source>
</evidence>
<comment type="subcellular location">
    <subcellularLocation>
        <location evidence="6">Cytoplasm</location>
    </subcellularLocation>
</comment>
<dbReference type="Pfam" id="PF01593">
    <property type="entry name" value="Amino_oxidase"/>
    <property type="match status" value="1"/>
</dbReference>
<dbReference type="GO" id="GO:0004729">
    <property type="term" value="F:oxygen-dependent protoporphyrinogen oxidase activity"/>
    <property type="evidence" value="ECO:0007669"/>
    <property type="project" value="UniProtKB-UniRule"/>
</dbReference>
<comment type="catalytic activity">
    <reaction evidence="6">
        <text>coproporphyrinogen III + 3 O2 = coproporphyrin III + 3 H2O2</text>
        <dbReference type="Rhea" id="RHEA:43436"/>
        <dbReference type="ChEBI" id="CHEBI:15379"/>
        <dbReference type="ChEBI" id="CHEBI:16240"/>
        <dbReference type="ChEBI" id="CHEBI:57309"/>
        <dbReference type="ChEBI" id="CHEBI:131725"/>
        <dbReference type="EC" id="1.3.3.15"/>
    </reaction>
</comment>
<keyword evidence="6" id="KW-0963">Cytoplasm</keyword>
<protein>
    <recommendedName>
        <fullName evidence="6">Coproporphyrinogen III oxidase</fullName>
        <ecNumber evidence="6">1.3.3.15</ecNumber>
    </recommendedName>
</protein>
<dbReference type="InterPro" id="IPR004572">
    <property type="entry name" value="Protoporphyrinogen_oxidase"/>
</dbReference>
<dbReference type="AlphaFoldDB" id="A0A1T4LNQ2"/>
<dbReference type="EC" id="1.3.3.15" evidence="6"/>
<dbReference type="Proteomes" id="UP000189956">
    <property type="component" value="Unassembled WGS sequence"/>
</dbReference>
<dbReference type="InterPro" id="IPR036188">
    <property type="entry name" value="FAD/NAD-bd_sf"/>
</dbReference>
<dbReference type="InterPro" id="IPR050464">
    <property type="entry name" value="Zeta_carotene_desat/Oxidored"/>
</dbReference>
<dbReference type="SUPFAM" id="SSF51905">
    <property type="entry name" value="FAD/NAD(P)-binding domain"/>
    <property type="match status" value="1"/>
</dbReference>
<comment type="function">
    <text evidence="6">Involved in coproporphyrin-dependent heme b biosynthesis. Catalyzes the oxidation of coproporphyrinogen III to coproporphyrin III.</text>
</comment>
<evidence type="ECO:0000259" key="7">
    <source>
        <dbReference type="Pfam" id="PF01593"/>
    </source>
</evidence>
<sequence length="472" mass="52187">MLMNQQSEPQVAIIGTGITGLSVAARLEQAGIPFIMFEKEHRVGGQIRTLREKGYTFEVGPNTGAMSTSEVAELFEYASPLAVLETAQKEAAYRWIWKGKRFHTIPSGPVGGLLTPLFTLKDKFRILLEPFRKKGTDPYESVGDLAARRLGQSFVDYAVDPFIGGIYAGDPFKLTTQFALPKLYQLEQEYGSFIKGAIKKAKQPKSDRDRKATKEVFSAEGGLENLVSALVTKISRMGTILTGVEKITTSYVSPNCWDITYETGDVASAVRVSHVISTVRADLLEDVLPKEIASSLLPISSLEYAPITEIAVGFDHLPSVRRNAFGGLVPSREKRKILGILFPSSCFRGRVPYDDSALFTIFMEGIRNADEFRGLSEDEIVKIGLGELYDMMKIPKEVEPSLIHVSRYEKAIPQYMASSEQRLERMRELESTYTGLHLAGGLSEGIGLAHRITQGTNLGKAVAESFLKNRMI</sequence>
<dbReference type="Gene3D" id="1.10.3110.10">
    <property type="entry name" value="protoporphyrinogen ix oxidase, domain 3"/>
    <property type="match status" value="1"/>
</dbReference>
<comment type="cofactor">
    <cofactor evidence="1 6">
        <name>FAD</name>
        <dbReference type="ChEBI" id="CHEBI:57692"/>
    </cofactor>
</comment>
<dbReference type="EMBL" id="FUWL01000008">
    <property type="protein sequence ID" value="SJZ56362.1"/>
    <property type="molecule type" value="Genomic_DNA"/>
</dbReference>
<evidence type="ECO:0000313" key="9">
    <source>
        <dbReference type="Proteomes" id="UP000189956"/>
    </source>
</evidence>
<dbReference type="Gene3D" id="3.90.660.20">
    <property type="entry name" value="Protoporphyrinogen oxidase, mitochondrial, domain 2"/>
    <property type="match status" value="1"/>
</dbReference>
<evidence type="ECO:0000256" key="1">
    <source>
        <dbReference type="ARBA" id="ARBA00001974"/>
    </source>
</evidence>
<organism evidence="8 9">
    <name type="scientific">Porphyromonas cangingivalis</name>
    <dbReference type="NCBI Taxonomy" id="36874"/>
    <lineage>
        <taxon>Bacteria</taxon>
        <taxon>Pseudomonadati</taxon>
        <taxon>Bacteroidota</taxon>
        <taxon>Bacteroidia</taxon>
        <taxon>Bacteroidales</taxon>
        <taxon>Porphyromonadaceae</taxon>
        <taxon>Porphyromonas</taxon>
    </lineage>
</organism>
<gene>
    <name evidence="8" type="ORF">SAMN02745205_01214</name>
</gene>
<dbReference type="GO" id="GO:0006783">
    <property type="term" value="P:heme biosynthetic process"/>
    <property type="evidence" value="ECO:0007669"/>
    <property type="project" value="UniProtKB-UniRule"/>
</dbReference>
<dbReference type="SUPFAM" id="SSF54373">
    <property type="entry name" value="FAD-linked reductases, C-terminal domain"/>
    <property type="match status" value="1"/>
</dbReference>
<evidence type="ECO:0000256" key="6">
    <source>
        <dbReference type="RuleBase" id="RU364052"/>
    </source>
</evidence>
<dbReference type="UniPathway" id="UPA00252"/>
<dbReference type="GO" id="GO:0005737">
    <property type="term" value="C:cytoplasm"/>
    <property type="evidence" value="ECO:0007669"/>
    <property type="project" value="UniProtKB-SubCell"/>
</dbReference>
<keyword evidence="4 6" id="KW-0560">Oxidoreductase</keyword>
<comment type="similarity">
    <text evidence="6">Belongs to the protoporphyrinogen/coproporphyrinogen oxidase family. Coproporphyrinogen III oxidase subfamily.</text>
</comment>
<feature type="domain" description="Amine oxidase" evidence="7">
    <location>
        <begin position="18"/>
        <end position="440"/>
    </location>
</feature>
<dbReference type="InterPro" id="IPR002937">
    <property type="entry name" value="Amino_oxidase"/>
</dbReference>
<comment type="pathway">
    <text evidence="6">Porphyrin-containing compound metabolism; protoheme biosynthesis.</text>
</comment>
<name>A0A1T4LNQ2_PORCN</name>
<evidence type="ECO:0000256" key="2">
    <source>
        <dbReference type="ARBA" id="ARBA00022630"/>
    </source>
</evidence>
<dbReference type="NCBIfam" id="TIGR00562">
    <property type="entry name" value="proto_IX_ox"/>
    <property type="match status" value="1"/>
</dbReference>
<reference evidence="8 9" key="1">
    <citation type="submission" date="2017-02" db="EMBL/GenBank/DDBJ databases">
        <authorList>
            <person name="Peterson S.W."/>
        </authorList>
    </citation>
    <scope>NUCLEOTIDE SEQUENCE [LARGE SCALE GENOMIC DNA]</scope>
    <source>
        <strain evidence="8 9">ATCC 700135</strain>
    </source>
</reference>
<proteinExistence type="inferred from homology"/>
<dbReference type="Gene3D" id="3.50.50.60">
    <property type="entry name" value="FAD/NAD(P)-binding domain"/>
    <property type="match status" value="1"/>
</dbReference>
<accession>A0A1T4LNQ2</accession>
<evidence type="ECO:0000256" key="3">
    <source>
        <dbReference type="ARBA" id="ARBA00022827"/>
    </source>
</evidence>
<dbReference type="PANTHER" id="PTHR42923">
    <property type="entry name" value="PROTOPORPHYRINOGEN OXIDASE"/>
    <property type="match status" value="1"/>
</dbReference>
<keyword evidence="2 6" id="KW-0285">Flavoprotein</keyword>
<keyword evidence="3 6" id="KW-0274">FAD</keyword>
<dbReference type="PANTHER" id="PTHR42923:SF3">
    <property type="entry name" value="PROTOPORPHYRINOGEN OXIDASE"/>
    <property type="match status" value="1"/>
</dbReference>
<evidence type="ECO:0000256" key="4">
    <source>
        <dbReference type="ARBA" id="ARBA00023002"/>
    </source>
</evidence>